<dbReference type="Proteomes" id="UP000828390">
    <property type="component" value="Unassembled WGS sequence"/>
</dbReference>
<proteinExistence type="predicted"/>
<evidence type="ECO:0000313" key="2">
    <source>
        <dbReference type="EMBL" id="KAH3805342.1"/>
    </source>
</evidence>
<reference evidence="2" key="2">
    <citation type="submission" date="2020-11" db="EMBL/GenBank/DDBJ databases">
        <authorList>
            <person name="McCartney M.A."/>
            <person name="Auch B."/>
            <person name="Kono T."/>
            <person name="Mallez S."/>
            <person name="Becker A."/>
            <person name="Gohl D.M."/>
            <person name="Silverstein K.A.T."/>
            <person name="Koren S."/>
            <person name="Bechman K.B."/>
            <person name="Herman A."/>
            <person name="Abrahante J.E."/>
            <person name="Garbe J."/>
        </authorList>
    </citation>
    <scope>NUCLEOTIDE SEQUENCE</scope>
    <source>
        <strain evidence="2">Duluth1</strain>
        <tissue evidence="2">Whole animal</tissue>
    </source>
</reference>
<dbReference type="EMBL" id="JAIWYP010000006">
    <property type="protein sequence ID" value="KAH3805342.1"/>
    <property type="molecule type" value="Genomic_DNA"/>
</dbReference>
<dbReference type="AlphaFoldDB" id="A0A9D4JF09"/>
<gene>
    <name evidence="2" type="ORF">DPMN_133643</name>
</gene>
<feature type="region of interest" description="Disordered" evidence="1">
    <location>
        <begin position="1"/>
        <end position="26"/>
    </location>
</feature>
<evidence type="ECO:0000313" key="3">
    <source>
        <dbReference type="Proteomes" id="UP000828390"/>
    </source>
</evidence>
<organism evidence="2 3">
    <name type="scientific">Dreissena polymorpha</name>
    <name type="common">Zebra mussel</name>
    <name type="synonym">Mytilus polymorpha</name>
    <dbReference type="NCBI Taxonomy" id="45954"/>
    <lineage>
        <taxon>Eukaryota</taxon>
        <taxon>Metazoa</taxon>
        <taxon>Spiralia</taxon>
        <taxon>Lophotrochozoa</taxon>
        <taxon>Mollusca</taxon>
        <taxon>Bivalvia</taxon>
        <taxon>Autobranchia</taxon>
        <taxon>Heteroconchia</taxon>
        <taxon>Euheterodonta</taxon>
        <taxon>Imparidentia</taxon>
        <taxon>Neoheterodontei</taxon>
        <taxon>Myida</taxon>
        <taxon>Dreissenoidea</taxon>
        <taxon>Dreissenidae</taxon>
        <taxon>Dreissena</taxon>
    </lineage>
</organism>
<keyword evidence="3" id="KW-1185">Reference proteome</keyword>
<comment type="caution">
    <text evidence="2">The sequence shown here is derived from an EMBL/GenBank/DDBJ whole genome shotgun (WGS) entry which is preliminary data.</text>
</comment>
<protein>
    <submittedName>
        <fullName evidence="2">Uncharacterized protein</fullName>
    </submittedName>
</protein>
<reference evidence="2" key="1">
    <citation type="journal article" date="2019" name="bioRxiv">
        <title>The Genome of the Zebra Mussel, Dreissena polymorpha: A Resource for Invasive Species Research.</title>
        <authorList>
            <person name="McCartney M.A."/>
            <person name="Auch B."/>
            <person name="Kono T."/>
            <person name="Mallez S."/>
            <person name="Zhang Y."/>
            <person name="Obille A."/>
            <person name="Becker A."/>
            <person name="Abrahante J.E."/>
            <person name="Garbe J."/>
            <person name="Badalamenti J.P."/>
            <person name="Herman A."/>
            <person name="Mangelson H."/>
            <person name="Liachko I."/>
            <person name="Sullivan S."/>
            <person name="Sone E.D."/>
            <person name="Koren S."/>
            <person name="Silverstein K.A.T."/>
            <person name="Beckman K.B."/>
            <person name="Gohl D.M."/>
        </authorList>
    </citation>
    <scope>NUCLEOTIDE SEQUENCE</scope>
    <source>
        <strain evidence="2">Duluth1</strain>
        <tissue evidence="2">Whole animal</tissue>
    </source>
</reference>
<accession>A0A9D4JF09</accession>
<name>A0A9D4JF09_DREPO</name>
<sequence length="108" mass="11339">MTGLTDERNGAGPARTEPNAASAMGPLGLCPTDPVLSFFRCIQHAATDNDVTGECTQTTHFHELPEATISANVSNSATPTGVYSPDCALRAPNTDTDHATLRSKHNTT</sequence>
<evidence type="ECO:0000256" key="1">
    <source>
        <dbReference type="SAM" id="MobiDB-lite"/>
    </source>
</evidence>